<dbReference type="Proteomes" id="UP000266841">
    <property type="component" value="Unassembled WGS sequence"/>
</dbReference>
<dbReference type="Pfam" id="PF08238">
    <property type="entry name" value="Sel1"/>
    <property type="match status" value="2"/>
</dbReference>
<name>K0S5V1_THAOC</name>
<dbReference type="SUPFAM" id="SSF81901">
    <property type="entry name" value="HCP-like"/>
    <property type="match status" value="1"/>
</dbReference>
<dbReference type="InterPro" id="IPR006597">
    <property type="entry name" value="Sel1-like"/>
</dbReference>
<proteinExistence type="predicted"/>
<sequence>STYADRAAVEYDGEISSRVYGISEKAARLVKLKGSDSTQLTHVASTGQAARTYGFGPRCPQSPKLRQKIRRHRLCLFANNDARGHREHSILVVEARGGRSRLVVETIGGCLRKLPRDNNPNERGRRRRAEELHGLPPRQVLQRGLPEGPLQVSQAGLQETRRRTEGRAVVRAGSRESGRRFLPDLRTLPIPLPMSEHSLHFVCCMKRVCDGCLLASERQLGSTDTCPFCRTPTNDGDDESNLAMIQKRVDAGDAEAFDFLANKYYFGALGLCKDVKRAIELWTDAAGLGSTNAHFELGRLYFNGDGVNQDEARAVKHWQLAAVKGHG</sequence>
<comment type="caution">
    <text evidence="2">The sequence shown here is derived from an EMBL/GenBank/DDBJ whole genome shotgun (WGS) entry which is preliminary data.</text>
</comment>
<evidence type="ECO:0000256" key="1">
    <source>
        <dbReference type="SAM" id="MobiDB-lite"/>
    </source>
</evidence>
<feature type="region of interest" description="Disordered" evidence="1">
    <location>
        <begin position="115"/>
        <end position="134"/>
    </location>
</feature>
<gene>
    <name evidence="2" type="ORF">THAOC_23876</name>
</gene>
<evidence type="ECO:0000313" key="3">
    <source>
        <dbReference type="Proteomes" id="UP000266841"/>
    </source>
</evidence>
<feature type="non-terminal residue" evidence="2">
    <location>
        <position position="1"/>
    </location>
</feature>
<protein>
    <recommendedName>
        <fullName evidence="4">RING-type domain-containing protein</fullName>
    </recommendedName>
</protein>
<dbReference type="InterPro" id="IPR011990">
    <property type="entry name" value="TPR-like_helical_dom_sf"/>
</dbReference>
<keyword evidence="3" id="KW-1185">Reference proteome</keyword>
<organism evidence="2 3">
    <name type="scientific">Thalassiosira oceanica</name>
    <name type="common">Marine diatom</name>
    <dbReference type="NCBI Taxonomy" id="159749"/>
    <lineage>
        <taxon>Eukaryota</taxon>
        <taxon>Sar</taxon>
        <taxon>Stramenopiles</taxon>
        <taxon>Ochrophyta</taxon>
        <taxon>Bacillariophyta</taxon>
        <taxon>Coscinodiscophyceae</taxon>
        <taxon>Thalassiosirophycidae</taxon>
        <taxon>Thalassiosirales</taxon>
        <taxon>Thalassiosiraceae</taxon>
        <taxon>Thalassiosira</taxon>
    </lineage>
</organism>
<evidence type="ECO:0000313" key="2">
    <source>
        <dbReference type="EMBL" id="EJK56276.1"/>
    </source>
</evidence>
<dbReference type="SMART" id="SM00671">
    <property type="entry name" value="SEL1"/>
    <property type="match status" value="2"/>
</dbReference>
<dbReference type="AlphaFoldDB" id="K0S5V1"/>
<dbReference type="EMBL" id="AGNL01031963">
    <property type="protein sequence ID" value="EJK56276.1"/>
    <property type="molecule type" value="Genomic_DNA"/>
</dbReference>
<dbReference type="OrthoDB" id="2247385at2759"/>
<accession>K0S5V1</accession>
<feature type="compositionally biased region" description="Basic and acidic residues" evidence="1">
    <location>
        <begin position="115"/>
        <end position="133"/>
    </location>
</feature>
<reference evidence="2 3" key="1">
    <citation type="journal article" date="2012" name="Genome Biol.">
        <title>Genome and low-iron response of an oceanic diatom adapted to chronic iron limitation.</title>
        <authorList>
            <person name="Lommer M."/>
            <person name="Specht M."/>
            <person name="Roy A.S."/>
            <person name="Kraemer L."/>
            <person name="Andreson R."/>
            <person name="Gutowska M.A."/>
            <person name="Wolf J."/>
            <person name="Bergner S.V."/>
            <person name="Schilhabel M.B."/>
            <person name="Klostermeier U.C."/>
            <person name="Beiko R.G."/>
            <person name="Rosenstiel P."/>
            <person name="Hippler M."/>
            <person name="Laroche J."/>
        </authorList>
    </citation>
    <scope>NUCLEOTIDE SEQUENCE [LARGE SCALE GENOMIC DNA]</scope>
    <source>
        <strain evidence="2 3">CCMP1005</strain>
    </source>
</reference>
<dbReference type="Gene3D" id="1.25.40.10">
    <property type="entry name" value="Tetratricopeptide repeat domain"/>
    <property type="match status" value="1"/>
</dbReference>
<evidence type="ECO:0008006" key="4">
    <source>
        <dbReference type="Google" id="ProtNLM"/>
    </source>
</evidence>